<dbReference type="InterPro" id="IPR002347">
    <property type="entry name" value="SDR_fam"/>
</dbReference>
<dbReference type="AlphaFoldDB" id="A0A2T4BY97"/>
<dbReference type="EMBL" id="KZ679136">
    <property type="protein sequence ID" value="PTB74309.1"/>
    <property type="molecule type" value="Genomic_DNA"/>
</dbReference>
<dbReference type="PANTHER" id="PTHR43157">
    <property type="entry name" value="PHOSPHATIDYLINOSITOL-GLYCAN BIOSYNTHESIS CLASS F PROTEIN-RELATED"/>
    <property type="match status" value="1"/>
</dbReference>
<dbReference type="STRING" id="983965.A0A2T4BY97"/>
<dbReference type="Proteomes" id="UP000240760">
    <property type="component" value="Unassembled WGS sequence"/>
</dbReference>
<evidence type="ECO:0000313" key="3">
    <source>
        <dbReference type="Proteomes" id="UP000240760"/>
    </source>
</evidence>
<dbReference type="Gene3D" id="3.40.50.720">
    <property type="entry name" value="NAD(P)-binding Rossmann-like Domain"/>
    <property type="match status" value="1"/>
</dbReference>
<accession>A0A2T4BY97</accession>
<dbReference type="PANTHER" id="PTHR43157:SF31">
    <property type="entry name" value="PHOSPHATIDYLINOSITOL-GLYCAN BIOSYNTHESIS CLASS F PROTEIN"/>
    <property type="match status" value="1"/>
</dbReference>
<dbReference type="OrthoDB" id="542013at2759"/>
<keyword evidence="1" id="KW-0560">Oxidoreductase</keyword>
<dbReference type="SUPFAM" id="SSF51735">
    <property type="entry name" value="NAD(P)-binding Rossmann-fold domains"/>
    <property type="match status" value="1"/>
</dbReference>
<protein>
    <submittedName>
        <fullName evidence="2">NAD(P)-binding protein</fullName>
    </submittedName>
</protein>
<gene>
    <name evidence="2" type="ORF">M440DRAFT_1337475</name>
</gene>
<sequence length="341" mass="36812">MSTAQVLFGLLTNRWSAPSLEALDKFPIPGKTVIIVGASGGLGLEAARHYVCLGASRVILGVRSQSRGEAAKQNIISSLKPEQTETCTIDVWIVDLASFESVKAFADRAATELPSVDIALLNAAIDKARFGLTKDGWEETLQVNALATTLLALLFLPKMRQSSRSDWKPCLSIVASRGHQRVPDGEPWQDAPNCLEALNKEENFGGVANRYCVSKLVLIYAVREIAKLALSPTGEPDVVVNYSCPGACKSDLARESTSAGQRLGLALIQATICKTTEEGSRTLVVASGLGPESHGLWYHKNRIAEPGILVTNEKGQKLQAKIWNEMLEVLAPHGVEVKSKR</sequence>
<organism evidence="2 3">
    <name type="scientific">Trichoderma longibrachiatum ATCC 18648</name>
    <dbReference type="NCBI Taxonomy" id="983965"/>
    <lineage>
        <taxon>Eukaryota</taxon>
        <taxon>Fungi</taxon>
        <taxon>Dikarya</taxon>
        <taxon>Ascomycota</taxon>
        <taxon>Pezizomycotina</taxon>
        <taxon>Sordariomycetes</taxon>
        <taxon>Hypocreomycetidae</taxon>
        <taxon>Hypocreales</taxon>
        <taxon>Hypocreaceae</taxon>
        <taxon>Trichoderma</taxon>
    </lineage>
</organism>
<keyword evidence="3" id="KW-1185">Reference proteome</keyword>
<evidence type="ECO:0000313" key="2">
    <source>
        <dbReference type="EMBL" id="PTB74309.1"/>
    </source>
</evidence>
<dbReference type="GO" id="GO:0016491">
    <property type="term" value="F:oxidoreductase activity"/>
    <property type="evidence" value="ECO:0007669"/>
    <property type="project" value="UniProtKB-KW"/>
</dbReference>
<dbReference type="Pfam" id="PF00106">
    <property type="entry name" value="adh_short"/>
    <property type="match status" value="1"/>
</dbReference>
<reference evidence="2 3" key="1">
    <citation type="submission" date="2016-07" db="EMBL/GenBank/DDBJ databases">
        <title>Multiple horizontal gene transfer events from other fungi enriched the ability of initially mycotrophic Trichoderma (Ascomycota) to feed on dead plant biomass.</title>
        <authorList>
            <consortium name="DOE Joint Genome Institute"/>
            <person name="Aerts A."/>
            <person name="Atanasova L."/>
            <person name="Chenthamara K."/>
            <person name="Zhang J."/>
            <person name="Grujic M."/>
            <person name="Henrissat B."/>
            <person name="Kuo A."/>
            <person name="Salamov A."/>
            <person name="Lipzen A."/>
            <person name="Labutti K."/>
            <person name="Barry K."/>
            <person name="Miao Y."/>
            <person name="Rahimi M.J."/>
            <person name="Shen Q."/>
            <person name="Grigoriev I.V."/>
            <person name="Kubicek C.P."/>
            <person name="Druzhinina I.S."/>
        </authorList>
    </citation>
    <scope>NUCLEOTIDE SEQUENCE [LARGE SCALE GENOMIC DNA]</scope>
    <source>
        <strain evidence="2 3">ATCC 18648</strain>
    </source>
</reference>
<dbReference type="InterPro" id="IPR036291">
    <property type="entry name" value="NAD(P)-bd_dom_sf"/>
</dbReference>
<evidence type="ECO:0000256" key="1">
    <source>
        <dbReference type="ARBA" id="ARBA00023002"/>
    </source>
</evidence>
<dbReference type="PRINTS" id="PR00081">
    <property type="entry name" value="GDHRDH"/>
</dbReference>
<proteinExistence type="predicted"/>
<name>A0A2T4BY97_TRILO</name>